<comment type="similarity">
    <text evidence="2">Belongs to the Tdpoz family.</text>
</comment>
<dbReference type="EnsemblPlants" id="PNT61063">
    <property type="protein sequence ID" value="PNT61063"/>
    <property type="gene ID" value="BRADI_5g09871v3"/>
</dbReference>
<reference evidence="5" key="2">
    <citation type="submission" date="2017-06" db="EMBL/GenBank/DDBJ databases">
        <title>WGS assembly of Brachypodium distachyon.</title>
        <authorList>
            <consortium name="The International Brachypodium Initiative"/>
            <person name="Lucas S."/>
            <person name="Harmon-Smith M."/>
            <person name="Lail K."/>
            <person name="Tice H."/>
            <person name="Grimwood J."/>
            <person name="Bruce D."/>
            <person name="Barry K."/>
            <person name="Shu S."/>
            <person name="Lindquist E."/>
            <person name="Wang M."/>
            <person name="Pitluck S."/>
            <person name="Vogel J.P."/>
            <person name="Garvin D.F."/>
            <person name="Mockler T.C."/>
            <person name="Schmutz J."/>
            <person name="Rokhsar D."/>
            <person name="Bevan M.W."/>
        </authorList>
    </citation>
    <scope>NUCLEOTIDE SEQUENCE</scope>
    <source>
        <strain evidence="5">Bd21</strain>
    </source>
</reference>
<dbReference type="ExpressionAtlas" id="A0A2K2CGA8">
    <property type="expression patterns" value="baseline"/>
</dbReference>
<gene>
    <name evidence="5" type="ORF">BRADI_5g09871v3</name>
</gene>
<dbReference type="InterPro" id="IPR000210">
    <property type="entry name" value="BTB/POZ_dom"/>
</dbReference>
<dbReference type="InterPro" id="IPR002083">
    <property type="entry name" value="MATH/TRAF_dom"/>
</dbReference>
<dbReference type="PROSITE" id="PS50144">
    <property type="entry name" value="MATH"/>
    <property type="match status" value="1"/>
</dbReference>
<reference evidence="6" key="3">
    <citation type="submission" date="2018-08" db="UniProtKB">
        <authorList>
            <consortium name="EnsemblPlants"/>
        </authorList>
    </citation>
    <scope>IDENTIFICATION</scope>
    <source>
        <strain evidence="6">cv. Bd21</strain>
    </source>
</reference>
<keyword evidence="7" id="KW-1185">Reference proteome</keyword>
<dbReference type="SMART" id="SM00225">
    <property type="entry name" value="BTB"/>
    <property type="match status" value="1"/>
</dbReference>
<dbReference type="Pfam" id="PF24570">
    <property type="entry name" value="BACK_BPM_SPOP"/>
    <property type="match status" value="1"/>
</dbReference>
<dbReference type="PANTHER" id="PTHR26379">
    <property type="entry name" value="BTB/POZ AND MATH DOMAIN-CONTAINING PROTEIN 1"/>
    <property type="match status" value="1"/>
</dbReference>
<dbReference type="InterPro" id="IPR056423">
    <property type="entry name" value="BACK_BPM_SPOP"/>
</dbReference>
<dbReference type="InterPro" id="IPR045005">
    <property type="entry name" value="BPM1-6"/>
</dbReference>
<dbReference type="Gramene" id="PNT61063">
    <property type="protein sequence ID" value="PNT61063"/>
    <property type="gene ID" value="BRADI_5g09871v3"/>
</dbReference>
<protein>
    <recommendedName>
        <fullName evidence="8">BTB domain-containing protein</fullName>
    </recommendedName>
</protein>
<dbReference type="InParanoid" id="A0A2K2CGA8"/>
<accession>A0A2K2CGA8</accession>
<dbReference type="CDD" id="cd18280">
    <property type="entry name" value="BTB_POZ_BPM_plant"/>
    <property type="match status" value="1"/>
</dbReference>
<dbReference type="Pfam" id="PF22486">
    <property type="entry name" value="MATH_2"/>
    <property type="match status" value="1"/>
</dbReference>
<sequence>MLAGCDSDASAQHTASAIVAKTVSGSHVLKIKSYSHTKGLGLGGILSDTFRVGGHCCRIVYYPDGCRSDCADWVSIGLLFVETHASHINARIKFSLLDHGGKPVPLYTTETHTVTTLSTRQEPLVSARFIERKTLESSYLKGDCFTVRCDVTITSGIRTEDTTKQSVVVPLSDIHQHLGQLLLTGKGTDVTFEVGRETFAAHRCVLAARSPVFMAELFGPMKENTATSIRIDDLEPSVFQAFLYFVYNDSLPDIDKGEEILMAQHLLVAADRYDLKRLKLICEDILCNSIDTETAAATLALAEQHGCCGLKDECFKFLTTPGKNLKLVMTSDNFQHLWSVSPSVLKELLAKLDAINGLQVI</sequence>
<dbReference type="InterPro" id="IPR008974">
    <property type="entry name" value="TRAF-like"/>
</dbReference>
<evidence type="ECO:0000256" key="2">
    <source>
        <dbReference type="ARBA" id="ARBA00010846"/>
    </source>
</evidence>
<reference evidence="5 6" key="1">
    <citation type="journal article" date="2010" name="Nature">
        <title>Genome sequencing and analysis of the model grass Brachypodium distachyon.</title>
        <authorList>
            <consortium name="International Brachypodium Initiative"/>
        </authorList>
    </citation>
    <scope>NUCLEOTIDE SEQUENCE [LARGE SCALE GENOMIC DNA]</scope>
    <source>
        <strain evidence="5 6">Bd21</strain>
    </source>
</reference>
<evidence type="ECO:0000256" key="1">
    <source>
        <dbReference type="ARBA" id="ARBA00004906"/>
    </source>
</evidence>
<proteinExistence type="inferred from homology"/>
<evidence type="ECO:0000313" key="6">
    <source>
        <dbReference type="EnsemblPlants" id="PNT61063"/>
    </source>
</evidence>
<feature type="domain" description="MATH" evidence="4">
    <location>
        <begin position="24"/>
        <end position="151"/>
    </location>
</feature>
<evidence type="ECO:0008006" key="8">
    <source>
        <dbReference type="Google" id="ProtNLM"/>
    </source>
</evidence>
<dbReference type="EMBL" id="CM000884">
    <property type="protein sequence ID" value="PNT61063.1"/>
    <property type="molecule type" value="Genomic_DNA"/>
</dbReference>
<dbReference type="InterPro" id="IPR011333">
    <property type="entry name" value="SKP1/BTB/POZ_sf"/>
</dbReference>
<dbReference type="Gene3D" id="1.25.40.420">
    <property type="match status" value="1"/>
</dbReference>
<dbReference type="AlphaFoldDB" id="A0A2K2CGA8"/>
<dbReference type="SUPFAM" id="SSF54695">
    <property type="entry name" value="POZ domain"/>
    <property type="match status" value="1"/>
</dbReference>
<dbReference type="GO" id="GO:0016567">
    <property type="term" value="P:protein ubiquitination"/>
    <property type="evidence" value="ECO:0007669"/>
    <property type="project" value="InterPro"/>
</dbReference>
<dbReference type="PANTHER" id="PTHR26379:SF483">
    <property type="entry name" value="OS11G0619800 PROTEIN"/>
    <property type="match status" value="1"/>
</dbReference>
<evidence type="ECO:0000259" key="4">
    <source>
        <dbReference type="PROSITE" id="PS50144"/>
    </source>
</evidence>
<evidence type="ECO:0000313" key="5">
    <source>
        <dbReference type="EMBL" id="PNT61063.1"/>
    </source>
</evidence>
<dbReference type="Gene3D" id="2.60.210.10">
    <property type="entry name" value="Apoptosis, Tumor Necrosis Factor Receptor Associated Protein 2, Chain A"/>
    <property type="match status" value="1"/>
</dbReference>
<dbReference type="CDD" id="cd00121">
    <property type="entry name" value="MATH"/>
    <property type="match status" value="1"/>
</dbReference>
<name>A0A2K2CGA8_BRADI</name>
<comment type="pathway">
    <text evidence="1">Protein modification; protein ubiquitination.</text>
</comment>
<evidence type="ECO:0000313" key="7">
    <source>
        <dbReference type="Proteomes" id="UP000008810"/>
    </source>
</evidence>
<dbReference type="Gene3D" id="3.30.710.10">
    <property type="entry name" value="Potassium Channel Kv1.1, Chain A"/>
    <property type="match status" value="1"/>
</dbReference>
<organism evidence="5">
    <name type="scientific">Brachypodium distachyon</name>
    <name type="common">Purple false brome</name>
    <name type="synonym">Trachynia distachya</name>
    <dbReference type="NCBI Taxonomy" id="15368"/>
    <lineage>
        <taxon>Eukaryota</taxon>
        <taxon>Viridiplantae</taxon>
        <taxon>Streptophyta</taxon>
        <taxon>Embryophyta</taxon>
        <taxon>Tracheophyta</taxon>
        <taxon>Spermatophyta</taxon>
        <taxon>Magnoliopsida</taxon>
        <taxon>Liliopsida</taxon>
        <taxon>Poales</taxon>
        <taxon>Poaceae</taxon>
        <taxon>BOP clade</taxon>
        <taxon>Pooideae</taxon>
        <taxon>Stipodae</taxon>
        <taxon>Brachypodieae</taxon>
        <taxon>Brachypodium</taxon>
    </lineage>
</organism>
<feature type="domain" description="BTB" evidence="3">
    <location>
        <begin position="188"/>
        <end position="255"/>
    </location>
</feature>
<dbReference type="Proteomes" id="UP000008810">
    <property type="component" value="Chromosome 5"/>
</dbReference>
<dbReference type="SUPFAM" id="SSF49599">
    <property type="entry name" value="TRAF domain-like"/>
    <property type="match status" value="1"/>
</dbReference>
<dbReference type="PROSITE" id="PS50097">
    <property type="entry name" value="BTB"/>
    <property type="match status" value="1"/>
</dbReference>
<evidence type="ECO:0000259" key="3">
    <source>
        <dbReference type="PROSITE" id="PS50097"/>
    </source>
</evidence>
<dbReference type="Pfam" id="PF00651">
    <property type="entry name" value="BTB"/>
    <property type="match status" value="1"/>
</dbReference>
<dbReference type="OrthoDB" id="657261at2759"/>